<sequence>MYIVNEQPNIFTSLLEFAFMFGPQLAFTTKREPVVHYLASTTVELHSQLERVIELPWRNKDQNLQQQLQLQYQCRNEHDDQYGENDELCCGQCDRMVDLYENVQCVSDQLKCDAQLQYGDALQCDAQHLNDDDHRQSDDVRLRVRDPL</sequence>
<dbReference type="EMBL" id="CAXDID020000001">
    <property type="protein sequence ID" value="CAL5970541.1"/>
    <property type="molecule type" value="Genomic_DNA"/>
</dbReference>
<reference evidence="1 2" key="1">
    <citation type="submission" date="2024-07" db="EMBL/GenBank/DDBJ databases">
        <authorList>
            <person name="Akdeniz Z."/>
        </authorList>
    </citation>
    <scope>NUCLEOTIDE SEQUENCE [LARGE SCALE GENOMIC DNA]</scope>
</reference>
<gene>
    <name evidence="1" type="ORF">HINF_LOCUS481</name>
</gene>
<accession>A0ABP1GGX1</accession>
<evidence type="ECO:0000313" key="2">
    <source>
        <dbReference type="Proteomes" id="UP001642409"/>
    </source>
</evidence>
<proteinExistence type="predicted"/>
<evidence type="ECO:0000313" key="1">
    <source>
        <dbReference type="EMBL" id="CAL5970541.1"/>
    </source>
</evidence>
<keyword evidence="2" id="KW-1185">Reference proteome</keyword>
<protein>
    <submittedName>
        <fullName evidence="1">Hypothetical_protein</fullName>
    </submittedName>
</protein>
<dbReference type="Proteomes" id="UP001642409">
    <property type="component" value="Unassembled WGS sequence"/>
</dbReference>
<comment type="caution">
    <text evidence="1">The sequence shown here is derived from an EMBL/GenBank/DDBJ whole genome shotgun (WGS) entry which is preliminary data.</text>
</comment>
<name>A0ABP1GGX1_9EUKA</name>
<organism evidence="1 2">
    <name type="scientific">Hexamita inflata</name>
    <dbReference type="NCBI Taxonomy" id="28002"/>
    <lineage>
        <taxon>Eukaryota</taxon>
        <taxon>Metamonada</taxon>
        <taxon>Diplomonadida</taxon>
        <taxon>Hexamitidae</taxon>
        <taxon>Hexamitinae</taxon>
        <taxon>Hexamita</taxon>
    </lineage>
</organism>